<dbReference type="GO" id="GO:0003935">
    <property type="term" value="F:GTP cyclohydrolase II activity"/>
    <property type="evidence" value="ECO:0007669"/>
    <property type="project" value="UniProtKB-UniRule"/>
</dbReference>
<comment type="function">
    <text evidence="11">Catalyzes the conversion of GTP to 2,5-diamino-6-ribosylamino-4(3H)-pyrimidinone 5'-phosphate (DARP), formate and pyrophosphate.</text>
</comment>
<organism evidence="14 15">
    <name type="scientific">Thalassomonas actiniarum</name>
    <dbReference type="NCBI Taxonomy" id="485447"/>
    <lineage>
        <taxon>Bacteria</taxon>
        <taxon>Pseudomonadati</taxon>
        <taxon>Pseudomonadota</taxon>
        <taxon>Gammaproteobacteria</taxon>
        <taxon>Alteromonadales</taxon>
        <taxon>Colwelliaceae</taxon>
        <taxon>Thalassomonas</taxon>
    </lineage>
</organism>
<comment type="catalytic activity">
    <reaction evidence="10 11">
        <text>GTP + 4 H2O = 2,5-diamino-6-hydroxy-4-(5-phosphoribosylamino)-pyrimidine + formate + 2 phosphate + 3 H(+)</text>
        <dbReference type="Rhea" id="RHEA:23704"/>
        <dbReference type="ChEBI" id="CHEBI:15377"/>
        <dbReference type="ChEBI" id="CHEBI:15378"/>
        <dbReference type="ChEBI" id="CHEBI:15740"/>
        <dbReference type="ChEBI" id="CHEBI:37565"/>
        <dbReference type="ChEBI" id="CHEBI:43474"/>
        <dbReference type="ChEBI" id="CHEBI:58614"/>
        <dbReference type="EC" id="3.5.4.25"/>
    </reaction>
</comment>
<feature type="active site" description="Nucleophile" evidence="11">
    <location>
        <position position="278"/>
    </location>
</feature>
<dbReference type="SUPFAM" id="SSF142695">
    <property type="entry name" value="RibA-like"/>
    <property type="match status" value="1"/>
</dbReference>
<evidence type="ECO:0000256" key="9">
    <source>
        <dbReference type="ARBA" id="ARBA00023134"/>
    </source>
</evidence>
<feature type="binding site" evidence="11">
    <location>
        <position position="264"/>
    </location>
    <ligand>
        <name>GTP</name>
        <dbReference type="ChEBI" id="CHEBI:37565"/>
    </ligand>
</feature>
<feature type="binding site" evidence="11">
    <location>
        <position position="204"/>
    </location>
    <ligand>
        <name>Zn(2+)</name>
        <dbReference type="ChEBI" id="CHEBI:29105"/>
        <note>catalytic</note>
    </ligand>
</feature>
<dbReference type="FunFam" id="3.40.50.10990:FF:000002">
    <property type="entry name" value="GTP cyclohydrolase-2"/>
    <property type="match status" value="1"/>
</dbReference>
<keyword evidence="15" id="KW-1185">Reference proteome</keyword>
<evidence type="ECO:0000313" key="15">
    <source>
        <dbReference type="Proteomes" id="UP000032568"/>
    </source>
</evidence>
<dbReference type="GO" id="GO:0005525">
    <property type="term" value="F:GTP binding"/>
    <property type="evidence" value="ECO:0007669"/>
    <property type="project" value="UniProtKB-KW"/>
</dbReference>
<protein>
    <recommendedName>
        <fullName evidence="11">GTP cyclohydrolase-2</fullName>
        <ecNumber evidence="11">3.5.4.25</ecNumber>
    </recommendedName>
    <alternativeName>
        <fullName evidence="11">GTP cyclohydrolase II</fullName>
    </alternativeName>
</protein>
<evidence type="ECO:0000256" key="7">
    <source>
        <dbReference type="ARBA" id="ARBA00022801"/>
    </source>
</evidence>
<feature type="binding site" evidence="11">
    <location>
        <position position="304"/>
    </location>
    <ligand>
        <name>GTP</name>
        <dbReference type="ChEBI" id="CHEBI:37565"/>
    </ligand>
</feature>
<feature type="binding site" evidence="11">
    <location>
        <position position="215"/>
    </location>
    <ligand>
        <name>Zn(2+)</name>
        <dbReference type="ChEBI" id="CHEBI:29105"/>
        <note>catalytic</note>
    </ligand>
</feature>
<dbReference type="Proteomes" id="UP000032568">
    <property type="component" value="Chromosome"/>
</dbReference>
<keyword evidence="5 11" id="KW-0479">Metal-binding</keyword>
<feature type="domain" description="NADAR" evidence="13">
    <location>
        <begin position="7"/>
        <end position="144"/>
    </location>
</feature>
<dbReference type="InterPro" id="IPR012816">
    <property type="entry name" value="NADAR"/>
</dbReference>
<feature type="binding site" evidence="11">
    <location>
        <position position="217"/>
    </location>
    <ligand>
        <name>Zn(2+)</name>
        <dbReference type="ChEBI" id="CHEBI:29105"/>
        <note>catalytic</note>
    </ligand>
</feature>
<dbReference type="CDD" id="cd00641">
    <property type="entry name" value="GTP_cyclohydro2"/>
    <property type="match status" value="1"/>
</dbReference>
<dbReference type="InterPro" id="IPR036144">
    <property type="entry name" value="RibA-like_sf"/>
</dbReference>
<comment type="catalytic activity">
    <reaction evidence="2">
        <text>2,5-diamino-6-hydroxy-4-(5-phosphoribosylamino)-pyrimidine + H2O = 2,5,6-triamino-4-hydroxypyrimidine + D-ribose 5-phosphate</text>
        <dbReference type="Rhea" id="RHEA:23436"/>
        <dbReference type="ChEBI" id="CHEBI:15377"/>
        <dbReference type="ChEBI" id="CHEBI:58614"/>
        <dbReference type="ChEBI" id="CHEBI:78346"/>
        <dbReference type="ChEBI" id="CHEBI:137796"/>
    </reaction>
</comment>
<evidence type="ECO:0000256" key="11">
    <source>
        <dbReference type="HAMAP-Rule" id="MF_00179"/>
    </source>
</evidence>
<feature type="binding site" evidence="11">
    <location>
        <begin position="242"/>
        <end position="244"/>
    </location>
    <ligand>
        <name>GTP</name>
        <dbReference type="ChEBI" id="CHEBI:37565"/>
    </ligand>
</feature>
<gene>
    <name evidence="11 14" type="primary">ribA</name>
    <name evidence="14" type="ORF">SG35_018645</name>
</gene>
<dbReference type="EMBL" id="CP059735">
    <property type="protein sequence ID" value="WDD97337.1"/>
    <property type="molecule type" value="Genomic_DNA"/>
</dbReference>
<dbReference type="Gene3D" id="3.40.50.10990">
    <property type="entry name" value="GTP cyclohydrolase II"/>
    <property type="match status" value="1"/>
</dbReference>
<evidence type="ECO:0000313" key="14">
    <source>
        <dbReference type="EMBL" id="WDD97337.1"/>
    </source>
</evidence>
<dbReference type="Gene3D" id="1.10.357.40">
    <property type="entry name" value="YbiA-like"/>
    <property type="match status" value="1"/>
</dbReference>
<comment type="similarity">
    <text evidence="11">Belongs to the GTP cyclohydrolase II family.</text>
</comment>
<keyword evidence="7 11" id="KW-0378">Hydrolase</keyword>
<feature type="binding site" evidence="11">
    <location>
        <position position="220"/>
    </location>
    <ligand>
        <name>GTP</name>
        <dbReference type="ChEBI" id="CHEBI:37565"/>
    </ligand>
</feature>
<name>A0AAE9YPU0_9GAMM</name>
<dbReference type="PIRSF" id="PIRSF001259">
    <property type="entry name" value="RibA"/>
    <property type="match status" value="1"/>
</dbReference>
<comment type="catalytic activity">
    <reaction evidence="1">
        <text>5-amino-6-(5-phospho-D-ribosylamino)uracil + H2O = 5,6-diaminouracil + D-ribose 5-phosphate</text>
        <dbReference type="Rhea" id="RHEA:55020"/>
        <dbReference type="ChEBI" id="CHEBI:15377"/>
        <dbReference type="ChEBI" id="CHEBI:46252"/>
        <dbReference type="ChEBI" id="CHEBI:58453"/>
        <dbReference type="ChEBI" id="CHEBI:78346"/>
    </reaction>
</comment>
<dbReference type="NCBIfam" id="NF001591">
    <property type="entry name" value="PRK00393.1"/>
    <property type="match status" value="1"/>
</dbReference>
<dbReference type="InterPro" id="IPR032677">
    <property type="entry name" value="GTP_cyclohydro_II"/>
</dbReference>
<evidence type="ECO:0000256" key="1">
    <source>
        <dbReference type="ARBA" id="ARBA00000022"/>
    </source>
</evidence>
<accession>A0AAE9YPU0</accession>
<evidence type="ECO:0000256" key="8">
    <source>
        <dbReference type="ARBA" id="ARBA00022833"/>
    </source>
</evidence>
<dbReference type="CDD" id="cd15457">
    <property type="entry name" value="NADAR"/>
    <property type="match status" value="1"/>
</dbReference>
<evidence type="ECO:0000256" key="5">
    <source>
        <dbReference type="ARBA" id="ARBA00022723"/>
    </source>
</evidence>
<feature type="binding site" evidence="11">
    <location>
        <begin position="199"/>
        <end position="203"/>
    </location>
    <ligand>
        <name>GTP</name>
        <dbReference type="ChEBI" id="CHEBI:37565"/>
    </ligand>
</feature>
<keyword evidence="8 11" id="KW-0862">Zinc</keyword>
<dbReference type="PANTHER" id="PTHR21327">
    <property type="entry name" value="GTP CYCLOHYDROLASE II-RELATED"/>
    <property type="match status" value="1"/>
</dbReference>
<feature type="active site" description="Proton acceptor" evidence="11">
    <location>
        <position position="276"/>
    </location>
</feature>
<dbReference type="GO" id="GO:0008270">
    <property type="term" value="F:zinc ion binding"/>
    <property type="evidence" value="ECO:0007669"/>
    <property type="project" value="UniProtKB-UniRule"/>
</dbReference>
<dbReference type="GO" id="GO:0009231">
    <property type="term" value="P:riboflavin biosynthetic process"/>
    <property type="evidence" value="ECO:0007669"/>
    <property type="project" value="UniProtKB-UniRule"/>
</dbReference>
<reference evidence="14 15" key="2">
    <citation type="journal article" date="2022" name="Mar. Drugs">
        <title>Bioassay-Guided Fractionation Leads to the Detection of Cholic Acid Generated by the Rare Thalassomonas sp.</title>
        <authorList>
            <person name="Pheiffer F."/>
            <person name="Schneider Y.K."/>
            <person name="Hansen E.H."/>
            <person name="Andersen J.H."/>
            <person name="Isaksson J."/>
            <person name="Busche T."/>
            <person name="R C."/>
            <person name="Kalinowski J."/>
            <person name="Zyl L.V."/>
            <person name="Trindade M."/>
        </authorList>
    </citation>
    <scope>NUCLEOTIDE SEQUENCE [LARGE SCALE GENOMIC DNA]</scope>
    <source>
        <strain evidence="14 15">A5K-106</strain>
    </source>
</reference>
<dbReference type="Pfam" id="PF00925">
    <property type="entry name" value="GTP_cyclohydro2"/>
    <property type="match status" value="1"/>
</dbReference>
<keyword evidence="6 11" id="KW-0547">Nucleotide-binding</keyword>
<dbReference type="PANTHER" id="PTHR21327:SF18">
    <property type="entry name" value="3,4-DIHYDROXY-2-BUTANONE 4-PHOSPHATE SYNTHASE"/>
    <property type="match status" value="1"/>
</dbReference>
<proteinExistence type="inferred from homology"/>
<evidence type="ECO:0000256" key="4">
    <source>
        <dbReference type="ARBA" id="ARBA00022619"/>
    </source>
</evidence>
<dbReference type="InterPro" id="IPR037238">
    <property type="entry name" value="YbiA-like_sf"/>
</dbReference>
<evidence type="ECO:0000259" key="12">
    <source>
        <dbReference type="Pfam" id="PF00925"/>
    </source>
</evidence>
<dbReference type="EC" id="3.5.4.25" evidence="11"/>
<dbReference type="NCBIfam" id="TIGR00505">
    <property type="entry name" value="ribA"/>
    <property type="match status" value="1"/>
</dbReference>
<evidence type="ECO:0000256" key="3">
    <source>
        <dbReference type="ARBA" id="ARBA00004853"/>
    </source>
</evidence>
<comment type="pathway">
    <text evidence="3 11">Cofactor biosynthesis; riboflavin biosynthesis; 5-amino-6-(D-ribitylamino)uracil from GTP: step 1/4.</text>
</comment>
<dbReference type="HAMAP" id="MF_00179">
    <property type="entry name" value="RibA"/>
    <property type="match status" value="1"/>
</dbReference>
<dbReference type="AlphaFoldDB" id="A0AAE9YPU0"/>
<evidence type="ECO:0000259" key="13">
    <source>
        <dbReference type="Pfam" id="PF08719"/>
    </source>
</evidence>
<sequence>MDNELWFYEPEDRDGYLSNFASYPLYIDGSKWQTSEHYYQAHKFTEQSVITEIQQAPTPDDAFRLSREHQSQMRQDWDSIKRQTMFTVVSEKFRQHPLLAHKLIATGNCIIKEHSHKDAYWGDGGDGKGENHLGKILMEVRSLLKKQLPYKFLHYVETAKLPTPWGTFAMHGFVEPESGKEHLALSYGQWRKDEPVLMRIHSECLTGDALFSMRCDCGFQLQKALQNIVKNGSGVLLYLRQEGRGIGLLNKIRAYQLQDQGADTVEANEQLGFAADLRKYHFCESMLSFLGINEVKLMTNNPRKVKALKKIGINIVERVILQEGHNRHNHFYLSTKADKLGHMFEVPNNGSFSIHEIKKGHEL</sequence>
<dbReference type="SUPFAM" id="SSF143990">
    <property type="entry name" value="YbiA-like"/>
    <property type="match status" value="1"/>
</dbReference>
<keyword evidence="4 11" id="KW-0686">Riboflavin biosynthesis</keyword>
<feature type="domain" description="GTP cyclohydrolase II" evidence="12">
    <location>
        <begin position="157"/>
        <end position="319"/>
    </location>
</feature>
<dbReference type="InterPro" id="IPR000926">
    <property type="entry name" value="RibA"/>
</dbReference>
<evidence type="ECO:0000256" key="10">
    <source>
        <dbReference type="ARBA" id="ARBA00049295"/>
    </source>
</evidence>
<comment type="cofactor">
    <cofactor evidence="11">
        <name>Zn(2+)</name>
        <dbReference type="ChEBI" id="CHEBI:29105"/>
    </cofactor>
    <text evidence="11">Binds 1 zinc ion per subunit.</text>
</comment>
<evidence type="ECO:0000256" key="2">
    <source>
        <dbReference type="ARBA" id="ARBA00000751"/>
    </source>
</evidence>
<dbReference type="Pfam" id="PF08719">
    <property type="entry name" value="NADAR"/>
    <property type="match status" value="1"/>
</dbReference>
<dbReference type="KEGG" id="tact:SG35_018645"/>
<feature type="binding site" evidence="11">
    <location>
        <position position="299"/>
    </location>
    <ligand>
        <name>GTP</name>
        <dbReference type="ChEBI" id="CHEBI:37565"/>
    </ligand>
</feature>
<dbReference type="NCBIfam" id="TIGR02464">
    <property type="entry name" value="ribofla_fusion"/>
    <property type="match status" value="1"/>
</dbReference>
<keyword evidence="9 11" id="KW-0342">GTP-binding</keyword>
<reference evidence="14 15" key="1">
    <citation type="journal article" date="2015" name="Genome Announc.">
        <title>Draft Genome Sequences of Marine Isolates of Thalassomonas viridans and Thalassomonas actiniarum.</title>
        <authorList>
            <person name="Olonade I."/>
            <person name="van Zyl L.J."/>
            <person name="Trindade M."/>
        </authorList>
    </citation>
    <scope>NUCLEOTIDE SEQUENCE [LARGE SCALE GENOMIC DNA]</scope>
    <source>
        <strain evidence="14 15">A5K-106</strain>
    </source>
</reference>
<dbReference type="GO" id="GO:0005829">
    <property type="term" value="C:cytosol"/>
    <property type="evidence" value="ECO:0007669"/>
    <property type="project" value="TreeGrafter"/>
</dbReference>
<evidence type="ECO:0000256" key="6">
    <source>
        <dbReference type="ARBA" id="ARBA00022741"/>
    </source>
</evidence>